<evidence type="ECO:0000256" key="1">
    <source>
        <dbReference type="ARBA" id="ARBA00001143"/>
    </source>
</evidence>
<comment type="subcellular location">
    <subcellularLocation>
        <location evidence="5">Endoplasmic reticulum membrane</location>
        <topology evidence="5">Multi-pass membrane protein</topology>
    </subcellularLocation>
    <subcellularLocation>
        <location evidence="4">Endoplasmic reticulum membrane</location>
        <topology evidence="4">Peripheral membrane protein</topology>
    </subcellularLocation>
    <subcellularLocation>
        <location evidence="3">Microsome membrane</location>
        <topology evidence="3">Peripheral membrane protein</topology>
    </subcellularLocation>
</comment>
<keyword evidence="23" id="KW-0275">Fatty acid biosynthesis</keyword>
<dbReference type="PANTHER" id="PTHR24302:SF47">
    <property type="entry name" value="CYTOCHROME P450"/>
    <property type="match status" value="1"/>
</dbReference>
<evidence type="ECO:0000256" key="24">
    <source>
        <dbReference type="ARBA" id="ARBA00023235"/>
    </source>
</evidence>
<proteinExistence type="inferred from homology"/>
<dbReference type="OMA" id="TEMHEEW"/>
<keyword evidence="21" id="KW-0443">Lipid metabolism</keyword>
<keyword evidence="25" id="KW-0456">Lyase</keyword>
<dbReference type="GO" id="GO:0020037">
    <property type="term" value="F:heme binding"/>
    <property type="evidence" value="ECO:0007669"/>
    <property type="project" value="InterPro"/>
</dbReference>
<keyword evidence="22 36" id="KW-0472">Membrane</keyword>
<evidence type="ECO:0000313" key="37">
    <source>
        <dbReference type="EnsemblMetazoa" id="XP_038069744.1"/>
    </source>
</evidence>
<dbReference type="EnsemblMetazoa" id="XM_038213816.1">
    <property type="protein sequence ID" value="XP_038069744.1"/>
    <property type="gene ID" value="LOC119738847"/>
</dbReference>
<dbReference type="InterPro" id="IPR001128">
    <property type="entry name" value="Cyt_P450"/>
</dbReference>
<evidence type="ECO:0000256" key="20">
    <source>
        <dbReference type="ARBA" id="ARBA00023004"/>
    </source>
</evidence>
<feature type="transmembrane region" description="Helical" evidence="36">
    <location>
        <begin position="219"/>
        <end position="242"/>
    </location>
</feature>
<comment type="catalytic activity">
    <reaction evidence="1">
        <text>(15S)-hydroperoxy-(5Z,8Z,11Z,13E)-eicosatetraenoate = 15-oxo-(5Z,8Z,11Z,13E)-eicosatetraenoate + H2O</text>
        <dbReference type="Rhea" id="RHEA:48636"/>
        <dbReference type="ChEBI" id="CHEBI:15377"/>
        <dbReference type="ChEBI" id="CHEBI:57410"/>
        <dbReference type="ChEBI" id="CHEBI:57446"/>
    </reaction>
    <physiologicalReaction direction="left-to-right" evidence="1">
        <dbReference type="Rhea" id="RHEA:48637"/>
    </physiologicalReaction>
</comment>
<reference evidence="37" key="1">
    <citation type="submission" date="2022-11" db="UniProtKB">
        <authorList>
            <consortium name="EnsemblMetazoa"/>
        </authorList>
    </citation>
    <scope>IDENTIFICATION</scope>
</reference>
<comment type="catalytic activity">
    <reaction evidence="2">
        <text>a hydroperoxyeicosatetraenoate = an oxoeicosatetraenoate + H2O</text>
        <dbReference type="Rhea" id="RHEA:55556"/>
        <dbReference type="ChEBI" id="CHEBI:15377"/>
        <dbReference type="ChEBI" id="CHEBI:59720"/>
        <dbReference type="ChEBI" id="CHEBI:131859"/>
        <dbReference type="EC" id="4.2.1.152"/>
    </reaction>
    <physiologicalReaction direction="left-to-right" evidence="2">
        <dbReference type="Rhea" id="RHEA:55557"/>
    </physiologicalReaction>
</comment>
<evidence type="ECO:0000256" key="22">
    <source>
        <dbReference type="ARBA" id="ARBA00023136"/>
    </source>
</evidence>
<dbReference type="CDD" id="cd11055">
    <property type="entry name" value="CYP3A-like"/>
    <property type="match status" value="1"/>
</dbReference>
<comment type="function">
    <text evidence="33">Catalyzes the conversion of prostaglandin H2 (PGH2) to thromboxane A2 (TXA2), a potent inducer of blood vessel constriction and platelet aggregation. Also cleaves PGH2 to 12-hydroxy-heptadecatrienoicacid (12-HHT) and malondialdehyde, which is known to act as a mediator of DNA damage. 12-HHT and malondialdehyde are formed stoichiometrically in the same amounts as TXA2. Additionally, displays dehydratase activity, toward (15S)-hydroperoxy-(5Z,8Z,11Z,13E)-eicosatetraenoate (15(S)-HPETE) producing 15-KETE and 15-HETE.</text>
</comment>
<evidence type="ECO:0000313" key="38">
    <source>
        <dbReference type="Proteomes" id="UP000887568"/>
    </source>
</evidence>
<evidence type="ECO:0000256" key="27">
    <source>
        <dbReference type="ARBA" id="ARBA00036380"/>
    </source>
</evidence>
<evidence type="ECO:0000256" key="10">
    <source>
        <dbReference type="ARBA" id="ARBA00022516"/>
    </source>
</evidence>
<evidence type="ECO:0000256" key="2">
    <source>
        <dbReference type="ARBA" id="ARBA00001719"/>
    </source>
</evidence>
<evidence type="ECO:0000256" key="23">
    <source>
        <dbReference type="ARBA" id="ARBA00023160"/>
    </source>
</evidence>
<dbReference type="OrthoDB" id="1470350at2759"/>
<dbReference type="AlphaFoldDB" id="A0A914B1R8"/>
<comment type="catalytic activity">
    <reaction evidence="29">
        <text>prostaglandin H2 = thromboxane A2</text>
        <dbReference type="Rhea" id="RHEA:17137"/>
        <dbReference type="ChEBI" id="CHEBI:57405"/>
        <dbReference type="ChEBI" id="CHEBI:57445"/>
        <dbReference type="EC" id="5.3.99.5"/>
    </reaction>
    <physiologicalReaction direction="left-to-right" evidence="29">
        <dbReference type="Rhea" id="RHEA:17138"/>
    </physiologicalReaction>
</comment>
<evidence type="ECO:0000256" key="33">
    <source>
        <dbReference type="ARBA" id="ARBA00054825"/>
    </source>
</evidence>
<evidence type="ECO:0000256" key="16">
    <source>
        <dbReference type="ARBA" id="ARBA00022832"/>
    </source>
</evidence>
<comment type="catalytic activity">
    <reaction evidence="28">
        <text>prostaglandin H2 = (12S)-hydroxy-(5Z,8E,10E)-heptadecatrienoate + malonaldehyde</text>
        <dbReference type="Rhea" id="RHEA:48644"/>
        <dbReference type="ChEBI" id="CHEBI:57405"/>
        <dbReference type="ChEBI" id="CHEBI:90694"/>
        <dbReference type="ChEBI" id="CHEBI:566274"/>
    </reaction>
</comment>
<comment type="catalytic activity">
    <reaction evidence="27">
        <text>(15S)-hydroperoxy-(5Z,8Z,11Z,13E)-eicosatetraenoate + AH2 = (15S)-hydroxy-(5Z,8Z,11Z,13E)-eicosatetraenoate + A + H2O</text>
        <dbReference type="Rhea" id="RHEA:48856"/>
        <dbReference type="ChEBI" id="CHEBI:13193"/>
        <dbReference type="ChEBI" id="CHEBI:15377"/>
        <dbReference type="ChEBI" id="CHEBI:17499"/>
        <dbReference type="ChEBI" id="CHEBI:57409"/>
        <dbReference type="ChEBI" id="CHEBI:57446"/>
    </reaction>
    <physiologicalReaction direction="left-to-right" evidence="27">
        <dbReference type="Rhea" id="RHEA:48857"/>
    </physiologicalReaction>
</comment>
<dbReference type="GeneID" id="119738847"/>
<evidence type="ECO:0000256" key="8">
    <source>
        <dbReference type="ARBA" id="ARBA00013084"/>
    </source>
</evidence>
<dbReference type="GO" id="GO:0106256">
    <property type="term" value="F:hydroperoxy icosatetraenoate dehydratase activity"/>
    <property type="evidence" value="ECO:0007669"/>
    <property type="project" value="UniProtKB-EC"/>
</dbReference>
<evidence type="ECO:0000256" key="3">
    <source>
        <dbReference type="ARBA" id="ARBA00004174"/>
    </source>
</evidence>
<evidence type="ECO:0000256" key="36">
    <source>
        <dbReference type="SAM" id="Phobius"/>
    </source>
</evidence>
<dbReference type="EC" id="4.2.1.152" evidence="8"/>
<keyword evidence="38" id="KW-1185">Reference proteome</keyword>
<evidence type="ECO:0000256" key="13">
    <source>
        <dbReference type="ARBA" id="ARBA00022692"/>
    </source>
</evidence>
<keyword evidence="14 34" id="KW-0479">Metal-binding</keyword>
<dbReference type="PROSITE" id="PS00086">
    <property type="entry name" value="CYTOCHROME_P450"/>
    <property type="match status" value="1"/>
</dbReference>
<evidence type="ECO:0000256" key="17">
    <source>
        <dbReference type="ARBA" id="ARBA00022848"/>
    </source>
</evidence>
<comment type="similarity">
    <text evidence="6 35">Belongs to the cytochrome P450 family.</text>
</comment>
<evidence type="ECO:0000256" key="7">
    <source>
        <dbReference type="ARBA" id="ARBA00011245"/>
    </source>
</evidence>
<dbReference type="RefSeq" id="XP_038069744.1">
    <property type="nucleotide sequence ID" value="XM_038213816.1"/>
</dbReference>
<evidence type="ECO:0000256" key="29">
    <source>
        <dbReference type="ARBA" id="ARBA00036475"/>
    </source>
</evidence>
<dbReference type="PRINTS" id="PR00385">
    <property type="entry name" value="P450"/>
</dbReference>
<evidence type="ECO:0000256" key="19">
    <source>
        <dbReference type="ARBA" id="ARBA00023002"/>
    </source>
</evidence>
<evidence type="ECO:0000256" key="21">
    <source>
        <dbReference type="ARBA" id="ARBA00023098"/>
    </source>
</evidence>
<evidence type="ECO:0000256" key="30">
    <source>
        <dbReference type="ARBA" id="ARBA00038872"/>
    </source>
</evidence>
<keyword evidence="15" id="KW-0256">Endoplasmic reticulum</keyword>
<keyword evidence="12 34" id="KW-0349">Heme</keyword>
<dbReference type="GO" id="GO:0004796">
    <property type="term" value="F:thromboxane-A synthase activity"/>
    <property type="evidence" value="ECO:0007669"/>
    <property type="project" value="UniProtKB-EC"/>
</dbReference>
<dbReference type="Gene3D" id="1.10.630.10">
    <property type="entry name" value="Cytochrome P450"/>
    <property type="match status" value="1"/>
</dbReference>
<keyword evidence="18 36" id="KW-1133">Transmembrane helix</keyword>
<keyword evidence="13 36" id="KW-0812">Transmembrane</keyword>
<dbReference type="InterPro" id="IPR002401">
    <property type="entry name" value="Cyt_P450_E_grp-I"/>
</dbReference>
<evidence type="ECO:0000256" key="11">
    <source>
        <dbReference type="ARBA" id="ARBA00022585"/>
    </source>
</evidence>
<comment type="cofactor">
    <cofactor evidence="34">
        <name>heme</name>
        <dbReference type="ChEBI" id="CHEBI:30413"/>
    </cofactor>
</comment>
<protein>
    <recommendedName>
        <fullName evidence="31">Thromboxane-A synthase</fullName>
        <ecNumber evidence="8">4.2.1.152</ecNumber>
        <ecNumber evidence="30">5.3.99.5</ecNumber>
    </recommendedName>
    <alternativeName>
        <fullName evidence="32">Cytochrome P450 5A1</fullName>
    </alternativeName>
    <alternativeName>
        <fullName evidence="26">Hydroperoxy icosatetraenoate dehydratase</fullName>
    </alternativeName>
</protein>
<evidence type="ECO:0000256" key="35">
    <source>
        <dbReference type="RuleBase" id="RU000461"/>
    </source>
</evidence>
<sequence length="514" mass="58310">MELFGLDVSVTWTLVVGVLLLLAWYDWWCHHYFQRRGIPVADYIPFFGNILQWRRGIQTTFTDYVKKYGRVVGTYVFRKPVLIIADPDLLKNILVKHFSSFYNRRIPSISQKPLNRGMTRLVNEEWKDARNVITPSFSASKMKKMSSMINECCDTLVASIGKAREGDKFIDFRVVFGGFTMDVIAKCGFGLEVDSQGNKDDPFVKNAMRLLNFNRFNPLFLILTVVPFMGRVFAFLNISLVAPDALKFFTDVTEAACKMRTAEGAQASQRVDLLQLMLNAHNDPEVDQEDTPSSDKAKGKGVVQRKPLSTVDVIGQSLTFFLAGYETTNTLLSFTAYLLATNQDTQEKLHAEIDNLAPTRDNLGYDVIAKMEYMDMVINESLRMYPPAVMFDRACNDTITFEGLTIEKGVGVIASVWTIHHDEEYWNNPEKFDPERFSPENKASIKQCTFLPFGFGPRNCIGMRFALLEAKMALVRVLQQYRFDVCSETEIPPTVGKAGLMSPKNINLKAVPRN</sequence>
<dbReference type="PANTHER" id="PTHR24302">
    <property type="entry name" value="CYTOCHROME P450 FAMILY 3"/>
    <property type="match status" value="1"/>
</dbReference>
<dbReference type="PRINTS" id="PR00463">
    <property type="entry name" value="EP450I"/>
</dbReference>
<dbReference type="Proteomes" id="UP000887568">
    <property type="component" value="Unplaced"/>
</dbReference>
<evidence type="ECO:0000256" key="26">
    <source>
        <dbReference type="ARBA" id="ARBA00033404"/>
    </source>
</evidence>
<accession>A0A914B1R8</accession>
<organism evidence="37 38">
    <name type="scientific">Patiria miniata</name>
    <name type="common">Bat star</name>
    <name type="synonym">Asterina miniata</name>
    <dbReference type="NCBI Taxonomy" id="46514"/>
    <lineage>
        <taxon>Eukaryota</taxon>
        <taxon>Metazoa</taxon>
        <taxon>Echinodermata</taxon>
        <taxon>Eleutherozoa</taxon>
        <taxon>Asterozoa</taxon>
        <taxon>Asteroidea</taxon>
        <taxon>Valvatacea</taxon>
        <taxon>Valvatida</taxon>
        <taxon>Asterinidae</taxon>
        <taxon>Patiria</taxon>
    </lineage>
</organism>
<evidence type="ECO:0000256" key="15">
    <source>
        <dbReference type="ARBA" id="ARBA00022824"/>
    </source>
</evidence>
<dbReference type="FunFam" id="1.10.630.10:FF:000042">
    <property type="entry name" value="Cytochrome P450"/>
    <property type="match status" value="1"/>
</dbReference>
<evidence type="ECO:0000256" key="5">
    <source>
        <dbReference type="ARBA" id="ARBA00004477"/>
    </source>
</evidence>
<dbReference type="InterPro" id="IPR050705">
    <property type="entry name" value="Cytochrome_P450_3A"/>
</dbReference>
<dbReference type="GO" id="GO:0005789">
    <property type="term" value="C:endoplasmic reticulum membrane"/>
    <property type="evidence" value="ECO:0007669"/>
    <property type="project" value="UniProtKB-SubCell"/>
</dbReference>
<keyword evidence="19 35" id="KW-0560">Oxidoreductase</keyword>
<keyword evidence="9" id="KW-0644">Prostaglandin metabolism</keyword>
<keyword evidence="24" id="KW-0413">Isomerase</keyword>
<dbReference type="GO" id="GO:0016705">
    <property type="term" value="F:oxidoreductase activity, acting on paired donors, with incorporation or reduction of molecular oxygen"/>
    <property type="evidence" value="ECO:0007669"/>
    <property type="project" value="InterPro"/>
</dbReference>
<evidence type="ECO:0000256" key="25">
    <source>
        <dbReference type="ARBA" id="ARBA00023239"/>
    </source>
</evidence>
<keyword evidence="35" id="KW-0503">Monooxygenase</keyword>
<evidence type="ECO:0000256" key="14">
    <source>
        <dbReference type="ARBA" id="ARBA00022723"/>
    </source>
</evidence>
<feature type="transmembrane region" description="Helical" evidence="36">
    <location>
        <begin position="6"/>
        <end position="27"/>
    </location>
</feature>
<dbReference type="Pfam" id="PF00067">
    <property type="entry name" value="p450"/>
    <property type="match status" value="1"/>
</dbReference>
<keyword evidence="16" id="KW-0276">Fatty acid metabolism</keyword>
<dbReference type="GO" id="GO:0005506">
    <property type="term" value="F:iron ion binding"/>
    <property type="evidence" value="ECO:0007669"/>
    <property type="project" value="InterPro"/>
</dbReference>
<evidence type="ECO:0000256" key="28">
    <source>
        <dbReference type="ARBA" id="ARBA00036424"/>
    </source>
</evidence>
<keyword evidence="20 34" id="KW-0408">Iron</keyword>
<name>A0A914B1R8_PATMI</name>
<evidence type="ECO:0000256" key="31">
    <source>
        <dbReference type="ARBA" id="ARBA00040834"/>
    </source>
</evidence>
<keyword evidence="17" id="KW-0492">Microsome</keyword>
<dbReference type="SUPFAM" id="SSF48264">
    <property type="entry name" value="Cytochrome P450"/>
    <property type="match status" value="1"/>
</dbReference>
<evidence type="ECO:0000256" key="12">
    <source>
        <dbReference type="ARBA" id="ARBA00022617"/>
    </source>
</evidence>
<comment type="subunit">
    <text evidence="7">Monomer.</text>
</comment>
<dbReference type="GO" id="GO:0008395">
    <property type="term" value="F:steroid hydroxylase activity"/>
    <property type="evidence" value="ECO:0007669"/>
    <property type="project" value="TreeGrafter"/>
</dbReference>
<evidence type="ECO:0000256" key="18">
    <source>
        <dbReference type="ARBA" id="ARBA00022989"/>
    </source>
</evidence>
<dbReference type="GO" id="GO:0001516">
    <property type="term" value="P:prostaglandin biosynthetic process"/>
    <property type="evidence" value="ECO:0007669"/>
    <property type="project" value="UniProtKB-KW"/>
</dbReference>
<dbReference type="EC" id="5.3.99.5" evidence="30"/>
<evidence type="ECO:0000256" key="4">
    <source>
        <dbReference type="ARBA" id="ARBA00004406"/>
    </source>
</evidence>
<keyword evidence="11" id="KW-0643">Prostaglandin biosynthesis</keyword>
<evidence type="ECO:0000256" key="32">
    <source>
        <dbReference type="ARBA" id="ARBA00042726"/>
    </source>
</evidence>
<dbReference type="InterPro" id="IPR017972">
    <property type="entry name" value="Cyt_P450_CS"/>
</dbReference>
<evidence type="ECO:0000256" key="9">
    <source>
        <dbReference type="ARBA" id="ARBA00022501"/>
    </source>
</evidence>
<evidence type="ECO:0000256" key="6">
    <source>
        <dbReference type="ARBA" id="ARBA00010617"/>
    </source>
</evidence>
<keyword evidence="10" id="KW-0444">Lipid biosynthesis</keyword>
<dbReference type="InterPro" id="IPR036396">
    <property type="entry name" value="Cyt_P450_sf"/>
</dbReference>
<evidence type="ECO:0000256" key="34">
    <source>
        <dbReference type="PIRSR" id="PIRSR602401-1"/>
    </source>
</evidence>
<feature type="binding site" description="axial binding residue" evidence="34">
    <location>
        <position position="460"/>
    </location>
    <ligand>
        <name>heme</name>
        <dbReference type="ChEBI" id="CHEBI:30413"/>
    </ligand>
    <ligandPart>
        <name>Fe</name>
        <dbReference type="ChEBI" id="CHEBI:18248"/>
    </ligandPart>
</feature>